<proteinExistence type="predicted"/>
<feature type="region of interest" description="Disordered" evidence="1">
    <location>
        <begin position="51"/>
        <end position="75"/>
    </location>
</feature>
<accession>A0A8E7L5J2</accession>
<protein>
    <submittedName>
        <fullName evidence="2">Capsid protein</fullName>
    </submittedName>
</protein>
<evidence type="ECO:0000313" key="2">
    <source>
        <dbReference type="EMBL" id="QVW56561.1"/>
    </source>
</evidence>
<name>A0A8E7L5J2_9VIRU</name>
<reference evidence="2" key="1">
    <citation type="submission" date="2020-10" db="EMBL/GenBank/DDBJ databases">
        <title>CRESS DNA virus dark matter in the feces of wild birds.</title>
        <authorList>
            <person name="Yang S."/>
            <person name="Zhang W."/>
        </authorList>
    </citation>
    <scope>NUCLEOTIDE SEQUENCE</scope>
    <source>
        <strain evidence="2">Gbt105gen2</strain>
    </source>
</reference>
<organism evidence="2">
    <name type="scientific">Turdus hortulorum Genomoviridae sp</name>
    <dbReference type="NCBI Taxonomy" id="2814995"/>
    <lineage>
        <taxon>Viruses</taxon>
        <taxon>Monodnaviria</taxon>
        <taxon>Shotokuvirae</taxon>
        <taxon>Cressdnaviricota</taxon>
        <taxon>Repensiviricetes</taxon>
        <taxon>Geplafuvirales</taxon>
        <taxon>Genomoviridae</taxon>
    </lineage>
</organism>
<feature type="region of interest" description="Disordered" evidence="1">
    <location>
        <begin position="15"/>
        <end position="36"/>
    </location>
</feature>
<dbReference type="EMBL" id="MW183007">
    <property type="protein sequence ID" value="QVW56561.1"/>
    <property type="molecule type" value="Genomic_DNA"/>
</dbReference>
<evidence type="ECO:0000256" key="1">
    <source>
        <dbReference type="SAM" id="MobiDB-lite"/>
    </source>
</evidence>
<sequence length="320" mass="36532">MPPRYLNRRRTIGVSRRRKFASSRYRKPRRTSRRTYRKPIRRMSRRRMINTLSKKKRDTSMSAAASDVTNPGPEAPFTGLNVRVSAATGTNTLLPGVHSFLYVPTERFLAPNNAYYVAQRTASNPYYKGISETYTFLPNDSSVWWHRRIVFATKRRYEQEIEQLANGGYFAPGTSATQNTRRKFRDMSMSDGLDGFENIQANIIADVFRGGFNVDWFDSMRASLDKTRITVLSDRLTTIKSQNDSPAPRIVKHYTPINKTVVYADEEAGQTMQPSQFSVESKTGLGNIYILDLVECPVPTDTTTTTVSFGSTQTVYWHEK</sequence>
<feature type="compositionally biased region" description="Polar residues" evidence="1">
    <location>
        <begin position="60"/>
        <end position="69"/>
    </location>
</feature>